<dbReference type="GO" id="GO:0019005">
    <property type="term" value="C:SCF ubiquitin ligase complex"/>
    <property type="evidence" value="ECO:0007669"/>
    <property type="project" value="TreeGrafter"/>
</dbReference>
<dbReference type="Proteomes" id="UP000091820">
    <property type="component" value="Unassembled WGS sequence"/>
</dbReference>
<sequence length="621" mass="71919">MAFVSDINDNFSIINDRAYTEDNLLIYNVFLYTIPELTSDAELVEYFQQYGRIADLRTRKPLDHDPRYKPTKIGFLNFDDPNAATKVLKKRTHFLKTGFLQVKACDSWHQPDAYQLNIEQAVVEENHLIPSSALILNLNDDCLEIVCKNLELKDKIRFARTCKRFHDVFIMSSKITYKTLLLHDLRPLTLWQIRQFLEMVGPSIETLKGKIFHKHWTRLAEFLSFYCKNVKSVIFYDSTFKPRFLRRFLIGMTSLTVLELHDADLNDECIEILKESPNLKVLRLSKNYDLSGSVLEELPAIEELSLYSCSLQPTCLKDICVSMKGLRVLDVRRCDMLNTMAFKAIANNCRNLETLKISCYKSRYECIAKLPKLKNLELVAEISMRPELFIELAKHHSDQLEALTIKGHNCINSENISNIRKLKNLKIFRCSQSSALNNMWLRQLSDLSALEELDIAGCEGIANSGLLDFLGKSRKLRRLNIIRCKQLTEELVLDIYKIIKIRAQRLLVLAYGSGITTIDRNEIRNYSEFLQINFELPFPESRCYDDIDNNHSTPLAKSSKAIGTVKFKLYLKAKLRLKYKYPNIHHNVSGLDFDFIFLQVGVEMLPDSERIKKNYISSMAN</sequence>
<dbReference type="CDD" id="cd09917">
    <property type="entry name" value="F-box_SF"/>
    <property type="match status" value="1"/>
</dbReference>
<dbReference type="GO" id="GO:0003723">
    <property type="term" value="F:RNA binding"/>
    <property type="evidence" value="ECO:0007669"/>
    <property type="project" value="UniProtKB-UniRule"/>
</dbReference>
<evidence type="ECO:0000256" key="3">
    <source>
        <dbReference type="PROSITE-ProRule" id="PRU00176"/>
    </source>
</evidence>
<protein>
    <recommendedName>
        <fullName evidence="4">RRM domain-containing protein</fullName>
    </recommendedName>
</protein>
<dbReference type="SMART" id="SM00360">
    <property type="entry name" value="RRM"/>
    <property type="match status" value="1"/>
</dbReference>
<reference evidence="5" key="2">
    <citation type="submission" date="2020-05" db="UniProtKB">
        <authorList>
            <consortium name="EnsemblMetazoa"/>
        </authorList>
    </citation>
    <scope>IDENTIFICATION</scope>
    <source>
        <strain evidence="5">IAEA</strain>
    </source>
</reference>
<dbReference type="PANTHER" id="PTHR13318">
    <property type="entry name" value="PARTNER OF PAIRED, ISOFORM B-RELATED"/>
    <property type="match status" value="1"/>
</dbReference>
<dbReference type="Pfam" id="PF00646">
    <property type="entry name" value="F-box"/>
    <property type="match status" value="1"/>
</dbReference>
<dbReference type="CDD" id="cd00590">
    <property type="entry name" value="RRM_SF"/>
    <property type="match status" value="1"/>
</dbReference>
<dbReference type="InterPro" id="IPR035979">
    <property type="entry name" value="RBD_domain_sf"/>
</dbReference>
<dbReference type="SUPFAM" id="SSF81383">
    <property type="entry name" value="F-box domain"/>
    <property type="match status" value="1"/>
</dbReference>
<dbReference type="GO" id="GO:0031146">
    <property type="term" value="P:SCF-dependent proteasomal ubiquitin-dependent protein catabolic process"/>
    <property type="evidence" value="ECO:0007669"/>
    <property type="project" value="TreeGrafter"/>
</dbReference>
<dbReference type="SMART" id="SM00367">
    <property type="entry name" value="LRR_CC"/>
    <property type="match status" value="4"/>
</dbReference>
<evidence type="ECO:0000313" key="6">
    <source>
        <dbReference type="Proteomes" id="UP000091820"/>
    </source>
</evidence>
<feature type="domain" description="RRM" evidence="4">
    <location>
        <begin position="27"/>
        <end position="123"/>
    </location>
</feature>
<dbReference type="InterPro" id="IPR012677">
    <property type="entry name" value="Nucleotide-bd_a/b_plait_sf"/>
</dbReference>
<dbReference type="InterPro" id="IPR006553">
    <property type="entry name" value="Leu-rich_rpt_Cys-con_subtyp"/>
</dbReference>
<dbReference type="Gene3D" id="3.30.70.330">
    <property type="match status" value="1"/>
</dbReference>
<organism evidence="5 6">
    <name type="scientific">Glossina brevipalpis</name>
    <dbReference type="NCBI Taxonomy" id="37001"/>
    <lineage>
        <taxon>Eukaryota</taxon>
        <taxon>Metazoa</taxon>
        <taxon>Ecdysozoa</taxon>
        <taxon>Arthropoda</taxon>
        <taxon>Hexapoda</taxon>
        <taxon>Insecta</taxon>
        <taxon>Pterygota</taxon>
        <taxon>Neoptera</taxon>
        <taxon>Endopterygota</taxon>
        <taxon>Diptera</taxon>
        <taxon>Brachycera</taxon>
        <taxon>Muscomorpha</taxon>
        <taxon>Hippoboscoidea</taxon>
        <taxon>Glossinidae</taxon>
        <taxon>Glossina</taxon>
    </lineage>
</organism>
<evidence type="ECO:0000256" key="2">
    <source>
        <dbReference type="ARBA" id="ARBA00022884"/>
    </source>
</evidence>
<dbReference type="SUPFAM" id="SSF54928">
    <property type="entry name" value="RNA-binding domain, RBD"/>
    <property type="match status" value="1"/>
</dbReference>
<evidence type="ECO:0000313" key="5">
    <source>
        <dbReference type="EnsemblMetazoa" id="GBRI013498-PA"/>
    </source>
</evidence>
<dbReference type="STRING" id="37001.A0A1A9WBL5"/>
<keyword evidence="1" id="KW-0833">Ubl conjugation pathway</keyword>
<dbReference type="InterPro" id="IPR001810">
    <property type="entry name" value="F-box_dom"/>
</dbReference>
<dbReference type="Pfam" id="PF00076">
    <property type="entry name" value="RRM_1"/>
    <property type="match status" value="1"/>
</dbReference>
<keyword evidence="2 3" id="KW-0694">RNA-binding</keyword>
<dbReference type="AlphaFoldDB" id="A0A1A9WBL5"/>
<accession>A0A1A9WBL5</accession>
<keyword evidence="6" id="KW-1185">Reference proteome</keyword>
<dbReference type="EnsemblMetazoa" id="GBRI013498-RA">
    <property type="protein sequence ID" value="GBRI013498-PA"/>
    <property type="gene ID" value="GBRI013498"/>
</dbReference>
<dbReference type="InterPro" id="IPR000504">
    <property type="entry name" value="RRM_dom"/>
</dbReference>
<proteinExistence type="predicted"/>
<dbReference type="VEuPathDB" id="VectorBase:GBRI013498"/>
<dbReference type="PANTHER" id="PTHR13318:SF95">
    <property type="entry name" value="F-BOX PROTEIN YLR352W"/>
    <property type="match status" value="1"/>
</dbReference>
<evidence type="ECO:0000256" key="1">
    <source>
        <dbReference type="ARBA" id="ARBA00022786"/>
    </source>
</evidence>
<name>A0A1A9WBL5_9MUSC</name>
<dbReference type="Gene3D" id="3.80.10.10">
    <property type="entry name" value="Ribonuclease Inhibitor"/>
    <property type="match status" value="2"/>
</dbReference>
<dbReference type="SUPFAM" id="SSF52047">
    <property type="entry name" value="RNI-like"/>
    <property type="match status" value="1"/>
</dbReference>
<evidence type="ECO:0000259" key="4">
    <source>
        <dbReference type="PROSITE" id="PS50102"/>
    </source>
</evidence>
<dbReference type="PROSITE" id="PS50102">
    <property type="entry name" value="RRM"/>
    <property type="match status" value="1"/>
</dbReference>
<dbReference type="InterPro" id="IPR032675">
    <property type="entry name" value="LRR_dom_sf"/>
</dbReference>
<reference evidence="6" key="1">
    <citation type="submission" date="2014-03" db="EMBL/GenBank/DDBJ databases">
        <authorList>
            <person name="Aksoy S."/>
            <person name="Warren W."/>
            <person name="Wilson R.K."/>
        </authorList>
    </citation>
    <scope>NUCLEOTIDE SEQUENCE [LARGE SCALE GENOMIC DNA]</scope>
    <source>
        <strain evidence="6">IAEA</strain>
    </source>
</reference>
<dbReference type="InterPro" id="IPR036047">
    <property type="entry name" value="F-box-like_dom_sf"/>
</dbReference>